<dbReference type="AlphaFoldDB" id="A0A316YP42"/>
<proteinExistence type="predicted"/>
<evidence type="ECO:0000256" key="1">
    <source>
        <dbReference type="SAM" id="MobiDB-lite"/>
    </source>
</evidence>
<evidence type="ECO:0000313" key="3">
    <source>
        <dbReference type="Proteomes" id="UP000245768"/>
    </source>
</evidence>
<protein>
    <submittedName>
        <fullName evidence="2">Uncharacterized protein</fullName>
    </submittedName>
</protein>
<organism evidence="2 3">
    <name type="scientific">Acaromyces ingoldii</name>
    <dbReference type="NCBI Taxonomy" id="215250"/>
    <lineage>
        <taxon>Eukaryota</taxon>
        <taxon>Fungi</taxon>
        <taxon>Dikarya</taxon>
        <taxon>Basidiomycota</taxon>
        <taxon>Ustilaginomycotina</taxon>
        <taxon>Exobasidiomycetes</taxon>
        <taxon>Exobasidiales</taxon>
        <taxon>Cryptobasidiaceae</taxon>
        <taxon>Acaromyces</taxon>
    </lineage>
</organism>
<feature type="compositionally biased region" description="Basic and acidic residues" evidence="1">
    <location>
        <begin position="34"/>
        <end position="48"/>
    </location>
</feature>
<name>A0A316YP42_9BASI</name>
<dbReference type="Proteomes" id="UP000245768">
    <property type="component" value="Unassembled WGS sequence"/>
</dbReference>
<dbReference type="GeneID" id="37041841"/>
<reference evidence="2 3" key="1">
    <citation type="journal article" date="2018" name="Mol. Biol. Evol.">
        <title>Broad Genomic Sampling Reveals a Smut Pathogenic Ancestry of the Fungal Clade Ustilaginomycotina.</title>
        <authorList>
            <person name="Kijpornyongpan T."/>
            <person name="Mondo S.J."/>
            <person name="Barry K."/>
            <person name="Sandor L."/>
            <person name="Lee J."/>
            <person name="Lipzen A."/>
            <person name="Pangilinan J."/>
            <person name="LaButti K."/>
            <person name="Hainaut M."/>
            <person name="Henrissat B."/>
            <person name="Grigoriev I.V."/>
            <person name="Spatafora J.W."/>
            <person name="Aime M.C."/>
        </authorList>
    </citation>
    <scope>NUCLEOTIDE SEQUENCE [LARGE SCALE GENOMIC DNA]</scope>
    <source>
        <strain evidence="2 3">MCA 4198</strain>
    </source>
</reference>
<dbReference type="InParanoid" id="A0A316YP42"/>
<sequence length="226" mass="26195">MYRVIGVLAACRAKGLGPLALQSPKRWCNTKRKKQDEGTTGQKEKGSAFFRDHARQHHKCTVNQPRRRTEEELQTQFQQAKELLEYARSELSQNPERLNRAQKKLISKVLGKRDAALNTRIERKCDDATRQATQRRDIALMPSKDEEKWLKSTFRDVEIGRTDDAAEDEAGKNWEKMSSLLKLGMDAYKFNKLAISSNTREILRIMFRNIVARKLHQIKMGNHAEE</sequence>
<keyword evidence="3" id="KW-1185">Reference proteome</keyword>
<dbReference type="EMBL" id="KZ819635">
    <property type="protein sequence ID" value="PWN91310.1"/>
    <property type="molecule type" value="Genomic_DNA"/>
</dbReference>
<dbReference type="RefSeq" id="XP_025378508.1">
    <property type="nucleotide sequence ID" value="XM_025519925.1"/>
</dbReference>
<accession>A0A316YP42</accession>
<evidence type="ECO:0000313" key="2">
    <source>
        <dbReference type="EMBL" id="PWN91310.1"/>
    </source>
</evidence>
<gene>
    <name evidence="2" type="ORF">FA10DRAFT_258717</name>
</gene>
<feature type="region of interest" description="Disordered" evidence="1">
    <location>
        <begin position="27"/>
        <end position="48"/>
    </location>
</feature>